<evidence type="ECO:0000313" key="3">
    <source>
        <dbReference type="Proteomes" id="UP000706124"/>
    </source>
</evidence>
<protein>
    <submittedName>
        <fullName evidence="2">Uncharacterized protein</fullName>
    </submittedName>
</protein>
<sequence length="109" mass="12384">MMLEAGSNPRVKNRGGLTALQLVEPLNTELRRLIEKHEYLNQNLGDFIAVPAGAKLSKGRAKGEGEGEAGDEKQGEDKEEKEEEDAEFSGSDDEEREEWERRREERRRG</sequence>
<feature type="compositionally biased region" description="Basic and acidic residues" evidence="1">
    <location>
        <begin position="98"/>
        <end position="109"/>
    </location>
</feature>
<gene>
    <name evidence="2" type="ORF">E4U60_002410</name>
</gene>
<keyword evidence="3" id="KW-1185">Reference proteome</keyword>
<feature type="compositionally biased region" description="Basic and acidic residues" evidence="1">
    <location>
        <begin position="61"/>
        <end position="78"/>
    </location>
</feature>
<dbReference type="AlphaFoldDB" id="A0A9P7SG49"/>
<name>A0A9P7SG49_9HYPO</name>
<organism evidence="2 3">
    <name type="scientific">Claviceps pazoutovae</name>
    <dbReference type="NCBI Taxonomy" id="1649127"/>
    <lineage>
        <taxon>Eukaryota</taxon>
        <taxon>Fungi</taxon>
        <taxon>Dikarya</taxon>
        <taxon>Ascomycota</taxon>
        <taxon>Pezizomycotina</taxon>
        <taxon>Sordariomycetes</taxon>
        <taxon>Hypocreomycetidae</taxon>
        <taxon>Hypocreales</taxon>
        <taxon>Clavicipitaceae</taxon>
        <taxon>Claviceps</taxon>
    </lineage>
</organism>
<dbReference type="Proteomes" id="UP000706124">
    <property type="component" value="Unassembled WGS sequence"/>
</dbReference>
<feature type="compositionally biased region" description="Acidic residues" evidence="1">
    <location>
        <begin position="79"/>
        <end position="97"/>
    </location>
</feature>
<accession>A0A9P7SG49</accession>
<proteinExistence type="predicted"/>
<feature type="region of interest" description="Disordered" evidence="1">
    <location>
        <begin position="56"/>
        <end position="109"/>
    </location>
</feature>
<comment type="caution">
    <text evidence="2">The sequence shown here is derived from an EMBL/GenBank/DDBJ whole genome shotgun (WGS) entry which is preliminary data.</text>
</comment>
<reference evidence="2 3" key="1">
    <citation type="journal article" date="2020" name="bioRxiv">
        <title>Whole genome comparisons of ergot fungi reveals the divergence and evolution of species within the genus Claviceps are the result of varying mechanisms driving genome evolution and host range expansion.</title>
        <authorList>
            <person name="Wyka S.A."/>
            <person name="Mondo S.J."/>
            <person name="Liu M."/>
            <person name="Dettman J."/>
            <person name="Nalam V."/>
            <person name="Broders K.D."/>
        </authorList>
    </citation>
    <scope>NUCLEOTIDE SEQUENCE [LARGE SCALE GENOMIC DNA]</scope>
    <source>
        <strain evidence="2 3">CCC 1485</strain>
    </source>
</reference>
<evidence type="ECO:0000256" key="1">
    <source>
        <dbReference type="SAM" id="MobiDB-lite"/>
    </source>
</evidence>
<evidence type="ECO:0000313" key="2">
    <source>
        <dbReference type="EMBL" id="KAG5936630.1"/>
    </source>
</evidence>
<dbReference type="OrthoDB" id="9995210at2759"/>
<dbReference type="EMBL" id="SRPO01000209">
    <property type="protein sequence ID" value="KAG5936630.1"/>
    <property type="molecule type" value="Genomic_DNA"/>
</dbReference>